<organism evidence="2 3">
    <name type="scientific">Pestalotiopsis fici (strain W106-1 / CGMCC3.15140)</name>
    <dbReference type="NCBI Taxonomy" id="1229662"/>
    <lineage>
        <taxon>Eukaryota</taxon>
        <taxon>Fungi</taxon>
        <taxon>Dikarya</taxon>
        <taxon>Ascomycota</taxon>
        <taxon>Pezizomycotina</taxon>
        <taxon>Sordariomycetes</taxon>
        <taxon>Xylariomycetidae</taxon>
        <taxon>Amphisphaeriales</taxon>
        <taxon>Sporocadaceae</taxon>
        <taxon>Pestalotiopsis</taxon>
    </lineage>
</organism>
<proteinExistence type="predicted"/>
<sequence length="525" mass="59276">MFPQRRQAPQKAGPADLRLAAVPGDAVQHSLRTIPRKPVSQRYDHVHADLPHESKFEAPSWVSHDFVPRAMPKAPAQAPELRERGKEAGQLRSLFSSVYNRNKKGKSKLDKASISAPINIYAPPRVSNFRAPTGTMPRRPGRTDGFTSVPTSSRAQANPVSEAKPLPPVPSEWKTSNPVRLSPAPREDADMEDQAYARWSIGNWSLVADDGDQEPRVADWSSDEEGEEEEYVDDLDSACGDDELRRASTEVVVDGDAIENWQLSRGNVYLSFPEPGFEEKEEGNSTKQQRRRGIIFSSSETVQLPDEAYVDDEVKEEEDDDLEGPASSEEPSVFDASFQSPEQEHSVDNEDSSSAPHLQLVEIKVTPPTPTRGRADSLVHNEYLTPADAYKRIAEKYRKEAKRSREEADLVLYHCKPLMQAFEIIKNDPEFSHLDSWEGAFEVLEMILQERKYNKIAREQARSSAIWFRELYEKMLSEQVRLVSIYGTSEDFVFTTLSSSASSEGHAERSVEREHTRGGEYWHFD</sequence>
<dbReference type="RefSeq" id="XP_007832468.1">
    <property type="nucleotide sequence ID" value="XM_007834277.1"/>
</dbReference>
<dbReference type="InParanoid" id="W3XCN5"/>
<accession>W3XCN5</accession>
<dbReference type="KEGG" id="pfy:PFICI_05696"/>
<feature type="region of interest" description="Disordered" evidence="1">
    <location>
        <begin position="207"/>
        <end position="239"/>
    </location>
</feature>
<reference evidence="3" key="1">
    <citation type="journal article" date="2015" name="BMC Genomics">
        <title>Genomic and transcriptomic analysis of the endophytic fungus Pestalotiopsis fici reveals its lifestyle and high potential for synthesis of natural products.</title>
        <authorList>
            <person name="Wang X."/>
            <person name="Zhang X."/>
            <person name="Liu L."/>
            <person name="Xiang M."/>
            <person name="Wang W."/>
            <person name="Sun X."/>
            <person name="Che Y."/>
            <person name="Guo L."/>
            <person name="Liu G."/>
            <person name="Guo L."/>
            <person name="Wang C."/>
            <person name="Yin W.B."/>
            <person name="Stadler M."/>
            <person name="Zhang X."/>
            <person name="Liu X."/>
        </authorList>
    </citation>
    <scope>NUCLEOTIDE SEQUENCE [LARGE SCALE GENOMIC DNA]</scope>
    <source>
        <strain evidence="3">W106-1 / CGMCC3.15140</strain>
    </source>
</reference>
<feature type="compositionally biased region" description="Acidic residues" evidence="1">
    <location>
        <begin position="221"/>
        <end position="239"/>
    </location>
</feature>
<keyword evidence="3" id="KW-1185">Reference proteome</keyword>
<feature type="compositionally biased region" description="Polar residues" evidence="1">
    <location>
        <begin position="145"/>
        <end position="159"/>
    </location>
</feature>
<name>W3XCN5_PESFW</name>
<dbReference type="HOGENOM" id="CLU_518852_0_0_1"/>
<dbReference type="Proteomes" id="UP000030651">
    <property type="component" value="Unassembled WGS sequence"/>
</dbReference>
<dbReference type="AlphaFoldDB" id="W3XCN5"/>
<protein>
    <submittedName>
        <fullName evidence="2">Uncharacterized protein</fullName>
    </submittedName>
</protein>
<feature type="region of interest" description="Disordered" evidence="1">
    <location>
        <begin position="126"/>
        <end position="185"/>
    </location>
</feature>
<dbReference type="GeneID" id="19270709"/>
<feature type="region of interest" description="Disordered" evidence="1">
    <location>
        <begin position="274"/>
        <end position="356"/>
    </location>
</feature>
<evidence type="ECO:0000313" key="3">
    <source>
        <dbReference type="Proteomes" id="UP000030651"/>
    </source>
</evidence>
<feature type="compositionally biased region" description="Basic and acidic residues" evidence="1">
    <location>
        <begin position="505"/>
        <end position="525"/>
    </location>
</feature>
<dbReference type="OrthoDB" id="4755199at2759"/>
<feature type="region of interest" description="Disordered" evidence="1">
    <location>
        <begin position="504"/>
        <end position="525"/>
    </location>
</feature>
<feature type="compositionally biased region" description="Acidic residues" evidence="1">
    <location>
        <begin position="308"/>
        <end position="323"/>
    </location>
</feature>
<evidence type="ECO:0000256" key="1">
    <source>
        <dbReference type="SAM" id="MobiDB-lite"/>
    </source>
</evidence>
<evidence type="ECO:0000313" key="2">
    <source>
        <dbReference type="EMBL" id="ETS83820.1"/>
    </source>
</evidence>
<dbReference type="EMBL" id="KI912111">
    <property type="protein sequence ID" value="ETS83820.1"/>
    <property type="molecule type" value="Genomic_DNA"/>
</dbReference>
<gene>
    <name evidence="2" type="ORF">PFICI_05696</name>
</gene>